<keyword evidence="1" id="KW-0378">Hydrolase</keyword>
<dbReference type="Gene3D" id="3.40.50.1110">
    <property type="entry name" value="SGNH hydrolase"/>
    <property type="match status" value="1"/>
</dbReference>
<keyword evidence="2" id="KW-0732">Signal</keyword>
<evidence type="ECO:0000313" key="5">
    <source>
        <dbReference type="Proteomes" id="UP000317648"/>
    </source>
</evidence>
<dbReference type="InterPro" id="IPR013783">
    <property type="entry name" value="Ig-like_fold"/>
</dbReference>
<keyword evidence="5" id="KW-1185">Reference proteome</keyword>
<feature type="signal peptide" evidence="2">
    <location>
        <begin position="1"/>
        <end position="21"/>
    </location>
</feature>
<dbReference type="Proteomes" id="UP000317648">
    <property type="component" value="Chromosome"/>
</dbReference>
<evidence type="ECO:0000256" key="1">
    <source>
        <dbReference type="ARBA" id="ARBA00022801"/>
    </source>
</evidence>
<reference evidence="4 5" key="1">
    <citation type="submission" date="2019-02" db="EMBL/GenBank/DDBJ databases">
        <title>Deep-cultivation of Planctomycetes and their phenomic and genomic characterization uncovers novel biology.</title>
        <authorList>
            <person name="Wiegand S."/>
            <person name="Jogler M."/>
            <person name="Boedeker C."/>
            <person name="Pinto D."/>
            <person name="Vollmers J."/>
            <person name="Rivas-Marin E."/>
            <person name="Kohn T."/>
            <person name="Peeters S.H."/>
            <person name="Heuer A."/>
            <person name="Rast P."/>
            <person name="Oberbeckmann S."/>
            <person name="Bunk B."/>
            <person name="Jeske O."/>
            <person name="Meyerdierks A."/>
            <person name="Storesund J.E."/>
            <person name="Kallscheuer N."/>
            <person name="Luecker S."/>
            <person name="Lage O.M."/>
            <person name="Pohl T."/>
            <person name="Merkel B.J."/>
            <person name="Hornburger P."/>
            <person name="Mueller R.-W."/>
            <person name="Bruemmer F."/>
            <person name="Labrenz M."/>
            <person name="Spormann A.M."/>
            <person name="Op den Camp H."/>
            <person name="Overmann J."/>
            <person name="Amann R."/>
            <person name="Jetten M.S.M."/>
            <person name="Mascher T."/>
            <person name="Medema M.H."/>
            <person name="Devos D.P."/>
            <person name="Kaster A.-K."/>
            <person name="Ovreas L."/>
            <person name="Rohde M."/>
            <person name="Galperin M.Y."/>
            <person name="Jogler C."/>
        </authorList>
    </citation>
    <scope>NUCLEOTIDE SEQUENCE [LARGE SCALE GENOMIC DNA]</scope>
    <source>
        <strain evidence="4 5">Pla85_3_4</strain>
    </source>
</reference>
<dbReference type="AlphaFoldDB" id="A0A518DPZ2"/>
<dbReference type="InterPro" id="IPR039329">
    <property type="entry name" value="SIAE"/>
</dbReference>
<dbReference type="SUPFAM" id="SSF52266">
    <property type="entry name" value="SGNH hydrolase"/>
    <property type="match status" value="1"/>
</dbReference>
<name>A0A518DPZ2_9BACT</name>
<dbReference type="Pfam" id="PF03629">
    <property type="entry name" value="SASA"/>
    <property type="match status" value="1"/>
</dbReference>
<proteinExistence type="predicted"/>
<dbReference type="GO" id="GO:0005975">
    <property type="term" value="P:carbohydrate metabolic process"/>
    <property type="evidence" value="ECO:0007669"/>
    <property type="project" value="TreeGrafter"/>
</dbReference>
<feature type="chain" id="PRO_5022237078" description="Sialate O-acetylesterase domain-containing protein" evidence="2">
    <location>
        <begin position="22"/>
        <end position="467"/>
    </location>
</feature>
<protein>
    <recommendedName>
        <fullName evidence="3">Sialate O-acetylesterase domain-containing protein</fullName>
    </recommendedName>
</protein>
<dbReference type="InterPro" id="IPR005181">
    <property type="entry name" value="SASA"/>
</dbReference>
<dbReference type="InterPro" id="IPR036514">
    <property type="entry name" value="SGNH_hydro_sf"/>
</dbReference>
<dbReference type="GO" id="GO:0001681">
    <property type="term" value="F:sialate O-acetylesterase activity"/>
    <property type="evidence" value="ECO:0007669"/>
    <property type="project" value="InterPro"/>
</dbReference>
<dbReference type="KEGG" id="lcre:Pla8534_17020"/>
<evidence type="ECO:0000256" key="2">
    <source>
        <dbReference type="SAM" id="SignalP"/>
    </source>
</evidence>
<dbReference type="PANTHER" id="PTHR22901:SF0">
    <property type="entry name" value="SIALATE O-ACETYLESTERASE"/>
    <property type="match status" value="1"/>
</dbReference>
<dbReference type="OrthoDB" id="9795554at2"/>
<organism evidence="4 5">
    <name type="scientific">Lignipirellula cremea</name>
    <dbReference type="NCBI Taxonomy" id="2528010"/>
    <lineage>
        <taxon>Bacteria</taxon>
        <taxon>Pseudomonadati</taxon>
        <taxon>Planctomycetota</taxon>
        <taxon>Planctomycetia</taxon>
        <taxon>Pirellulales</taxon>
        <taxon>Pirellulaceae</taxon>
        <taxon>Lignipirellula</taxon>
    </lineage>
</organism>
<dbReference type="EMBL" id="CP036433">
    <property type="protein sequence ID" value="QDU93916.1"/>
    <property type="molecule type" value="Genomic_DNA"/>
</dbReference>
<sequence length="467" mass="50790" precursor="true">MQTVIRTLAVLAAFTAAPLLADTKLGPLFGDNMVLQREKPVVVWGWDEPGSEVAVTLGEASAKATAGKDGKWTVSLPEMKAGGPHSMTIAGSSTATLKNILVGEVWLCSGQSNMEWTVARSANAQEEIAAAKYPQIRHIKFAHTPAAEPQNDAPNGGWQETTPETVPGFTAVGYYFGRKLHEELDVPIGLIGSNWGGTRIEPWTPPVGFQQVEALSDIADNLQNFPQKNAEGKINHQSALALYNGMIHPLVPYSIRGALWYQGESNNGEGMLYHEKMKALIGGWRKVWGDSDMPFYFVQLAPYRYRDPAALPHIWEAQAATLAVPHTGMAVTTDISNLANIHPTNKQDVGGRLARWALAKDYGQDDLVYSGPLYKSMEIEGGKIRLTFDHAAGLKSSDDQPLSWFEIAGKDKNFVLAEAQVDGDTLVVSSPDVKAPVAVRFGWNQDAEPNFVNGAGLPASPFRTDKW</sequence>
<dbReference type="Gene3D" id="2.60.40.10">
    <property type="entry name" value="Immunoglobulins"/>
    <property type="match status" value="1"/>
</dbReference>
<accession>A0A518DPZ2</accession>
<dbReference type="RefSeq" id="WP_145051438.1">
    <property type="nucleotide sequence ID" value="NZ_CP036433.1"/>
</dbReference>
<evidence type="ECO:0000259" key="3">
    <source>
        <dbReference type="Pfam" id="PF03629"/>
    </source>
</evidence>
<feature type="domain" description="Sialate O-acetylesterase" evidence="3">
    <location>
        <begin position="104"/>
        <end position="355"/>
    </location>
</feature>
<dbReference type="PANTHER" id="PTHR22901">
    <property type="entry name" value="SIALATE O-ACETYLESTERASE"/>
    <property type="match status" value="1"/>
</dbReference>
<evidence type="ECO:0000313" key="4">
    <source>
        <dbReference type="EMBL" id="QDU93916.1"/>
    </source>
</evidence>
<gene>
    <name evidence="4" type="ORF">Pla8534_17020</name>
</gene>